<proteinExistence type="predicted"/>
<reference evidence="2 3" key="1">
    <citation type="journal article" date="2024" name="Nat. Commun.">
        <title>Phylogenomics reveals the evolutionary origins of lichenization in chlorophyte algae.</title>
        <authorList>
            <person name="Puginier C."/>
            <person name="Libourel C."/>
            <person name="Otte J."/>
            <person name="Skaloud P."/>
            <person name="Haon M."/>
            <person name="Grisel S."/>
            <person name="Petersen M."/>
            <person name="Berrin J.G."/>
            <person name="Delaux P.M."/>
            <person name="Dal Grande F."/>
            <person name="Keller J."/>
        </authorList>
    </citation>
    <scope>NUCLEOTIDE SEQUENCE [LARGE SCALE GENOMIC DNA]</scope>
    <source>
        <strain evidence="2 3">SAG 2523</strain>
    </source>
</reference>
<protein>
    <recommendedName>
        <fullName evidence="1">GYF domain-containing protein</fullName>
    </recommendedName>
</protein>
<gene>
    <name evidence="2" type="ORF">WJX84_002443</name>
</gene>
<name>A0AAW1TP91_9CHLO</name>
<dbReference type="SUPFAM" id="SSF55277">
    <property type="entry name" value="GYF domain"/>
    <property type="match status" value="1"/>
</dbReference>
<dbReference type="AlphaFoldDB" id="A0AAW1TP91"/>
<dbReference type="EMBL" id="JALJOV010000002">
    <property type="protein sequence ID" value="KAK9869024.1"/>
    <property type="molecule type" value="Genomic_DNA"/>
</dbReference>
<accession>A0AAW1TP91</accession>
<dbReference type="Gene3D" id="3.30.1490.40">
    <property type="match status" value="1"/>
</dbReference>
<dbReference type="Proteomes" id="UP001485043">
    <property type="component" value="Unassembled WGS sequence"/>
</dbReference>
<feature type="domain" description="GYF" evidence="1">
    <location>
        <begin position="62"/>
        <end position="111"/>
    </location>
</feature>
<organism evidence="2 3">
    <name type="scientific">Apatococcus fuscideae</name>
    <dbReference type="NCBI Taxonomy" id="2026836"/>
    <lineage>
        <taxon>Eukaryota</taxon>
        <taxon>Viridiplantae</taxon>
        <taxon>Chlorophyta</taxon>
        <taxon>core chlorophytes</taxon>
        <taxon>Trebouxiophyceae</taxon>
        <taxon>Chlorellales</taxon>
        <taxon>Chlorellaceae</taxon>
        <taxon>Apatococcus</taxon>
    </lineage>
</organism>
<comment type="caution">
    <text evidence="2">The sequence shown here is derived from an EMBL/GenBank/DDBJ whole genome shotgun (WGS) entry which is preliminary data.</text>
</comment>
<dbReference type="InterPro" id="IPR003169">
    <property type="entry name" value="GYF"/>
</dbReference>
<evidence type="ECO:0000259" key="1">
    <source>
        <dbReference type="PROSITE" id="PS50829"/>
    </source>
</evidence>
<evidence type="ECO:0000313" key="2">
    <source>
        <dbReference type="EMBL" id="KAK9869024.1"/>
    </source>
</evidence>
<keyword evidence="3" id="KW-1185">Reference proteome</keyword>
<dbReference type="PROSITE" id="PS50829">
    <property type="entry name" value="GYF"/>
    <property type="match status" value="1"/>
</dbReference>
<evidence type="ECO:0000313" key="3">
    <source>
        <dbReference type="Proteomes" id="UP001485043"/>
    </source>
</evidence>
<sequence length="176" mass="19738">MLEARCKLPPPLQVEATLQCLAEHSCNIRPLEEEWSSLQDSCHALLAVIHTLIQYLGHRVEDEQWFYNDPKGLRRGPYSAQTLRRWAKLAAFVQTDEHVELNATGLLLPLSIVTAKFQTNVADQATSESPGSRASAPDNMLNTDMDWTAELLSFRQTRASHLMAAGSWSLCSTQIF</sequence>
<dbReference type="InterPro" id="IPR035445">
    <property type="entry name" value="GYF-like_dom_sf"/>
</dbReference>